<organism evidence="1 2">
    <name type="scientific">Aegilops tauschii subsp. strangulata</name>
    <name type="common">Goatgrass</name>
    <dbReference type="NCBI Taxonomy" id="200361"/>
    <lineage>
        <taxon>Eukaryota</taxon>
        <taxon>Viridiplantae</taxon>
        <taxon>Streptophyta</taxon>
        <taxon>Embryophyta</taxon>
        <taxon>Tracheophyta</taxon>
        <taxon>Spermatophyta</taxon>
        <taxon>Magnoliopsida</taxon>
        <taxon>Liliopsida</taxon>
        <taxon>Poales</taxon>
        <taxon>Poaceae</taxon>
        <taxon>BOP clade</taxon>
        <taxon>Pooideae</taxon>
        <taxon>Triticodae</taxon>
        <taxon>Triticeae</taxon>
        <taxon>Triticinae</taxon>
        <taxon>Aegilops</taxon>
    </lineage>
</organism>
<reference evidence="2" key="2">
    <citation type="journal article" date="2017" name="Nat. Plants">
        <title>The Aegilops tauschii genome reveals multiple impacts of transposons.</title>
        <authorList>
            <person name="Zhao G."/>
            <person name="Zou C."/>
            <person name="Li K."/>
            <person name="Wang K."/>
            <person name="Li T."/>
            <person name="Gao L."/>
            <person name="Zhang X."/>
            <person name="Wang H."/>
            <person name="Yang Z."/>
            <person name="Liu X."/>
            <person name="Jiang W."/>
            <person name="Mao L."/>
            <person name="Kong X."/>
            <person name="Jiao Y."/>
            <person name="Jia J."/>
        </authorList>
    </citation>
    <scope>NUCLEOTIDE SEQUENCE [LARGE SCALE GENOMIC DNA]</scope>
    <source>
        <strain evidence="2">cv. AL8/78</strain>
    </source>
</reference>
<dbReference type="Proteomes" id="UP000015105">
    <property type="component" value="Chromosome 4D"/>
</dbReference>
<evidence type="ECO:0000313" key="2">
    <source>
        <dbReference type="Proteomes" id="UP000015105"/>
    </source>
</evidence>
<evidence type="ECO:0000313" key="1">
    <source>
        <dbReference type="EnsemblPlants" id="AET4Gv20723000.3"/>
    </source>
</evidence>
<name>A0A453IXX1_AEGTS</name>
<accession>A0A453IXX1</accession>
<dbReference type="Gramene" id="AET4Gv20723000.3">
    <property type="protein sequence ID" value="AET4Gv20723000.3"/>
    <property type="gene ID" value="AET4Gv20723000"/>
</dbReference>
<dbReference type="EnsemblPlants" id="AET4Gv20723000.3">
    <property type="protein sequence ID" value="AET4Gv20723000.3"/>
    <property type="gene ID" value="AET4Gv20723000"/>
</dbReference>
<keyword evidence="2" id="KW-1185">Reference proteome</keyword>
<sequence>LAKTHPQKELDAMMAKPELMECFDMDAFVDLTTAFTALPPVMASSFADSGAKKLMVDEESSDGSGGDAILGFDPFMLFQLPCSDTYESIDSLFAGDAVIQDALGVDSGIIGMEGVSLWSFEEFPMDSAIF</sequence>
<reference evidence="2" key="1">
    <citation type="journal article" date="2014" name="Science">
        <title>Ancient hybridizations among the ancestral genomes of bread wheat.</title>
        <authorList>
            <consortium name="International Wheat Genome Sequencing Consortium,"/>
            <person name="Marcussen T."/>
            <person name="Sandve S.R."/>
            <person name="Heier L."/>
            <person name="Spannagl M."/>
            <person name="Pfeifer M."/>
            <person name="Jakobsen K.S."/>
            <person name="Wulff B.B."/>
            <person name="Steuernagel B."/>
            <person name="Mayer K.F."/>
            <person name="Olsen O.A."/>
        </authorList>
    </citation>
    <scope>NUCLEOTIDE SEQUENCE [LARGE SCALE GENOMIC DNA]</scope>
    <source>
        <strain evidence="2">cv. AL8/78</strain>
    </source>
</reference>
<dbReference type="STRING" id="200361.A0A453IXX1"/>
<dbReference type="AlphaFoldDB" id="A0A453IXX1"/>
<reference evidence="1" key="5">
    <citation type="journal article" date="2021" name="G3 (Bethesda)">
        <title>Aegilops tauschii genome assembly Aet v5.0 features greater sequence contiguity and improved annotation.</title>
        <authorList>
            <person name="Wang L."/>
            <person name="Zhu T."/>
            <person name="Rodriguez J.C."/>
            <person name="Deal K.R."/>
            <person name="Dubcovsky J."/>
            <person name="McGuire P.E."/>
            <person name="Lux T."/>
            <person name="Spannagl M."/>
            <person name="Mayer K.F.X."/>
            <person name="Baldrich P."/>
            <person name="Meyers B.C."/>
            <person name="Huo N."/>
            <person name="Gu Y.Q."/>
            <person name="Zhou H."/>
            <person name="Devos K.M."/>
            <person name="Bennetzen J.L."/>
            <person name="Unver T."/>
            <person name="Budak H."/>
            <person name="Gulick P.J."/>
            <person name="Galiba G."/>
            <person name="Kalapos B."/>
            <person name="Nelson D.R."/>
            <person name="Li P."/>
            <person name="You F.M."/>
            <person name="Luo M.C."/>
            <person name="Dvorak J."/>
        </authorList>
    </citation>
    <scope>NUCLEOTIDE SEQUENCE [LARGE SCALE GENOMIC DNA]</scope>
    <source>
        <strain evidence="1">cv. AL8/78</strain>
    </source>
</reference>
<protein>
    <submittedName>
        <fullName evidence="1">Uncharacterized protein</fullName>
    </submittedName>
</protein>
<proteinExistence type="predicted"/>
<reference evidence="1" key="3">
    <citation type="journal article" date="2017" name="Nature">
        <title>Genome sequence of the progenitor of the wheat D genome Aegilops tauschii.</title>
        <authorList>
            <person name="Luo M.C."/>
            <person name="Gu Y.Q."/>
            <person name="Puiu D."/>
            <person name="Wang H."/>
            <person name="Twardziok S.O."/>
            <person name="Deal K.R."/>
            <person name="Huo N."/>
            <person name="Zhu T."/>
            <person name="Wang L."/>
            <person name="Wang Y."/>
            <person name="McGuire P.E."/>
            <person name="Liu S."/>
            <person name="Long H."/>
            <person name="Ramasamy R.K."/>
            <person name="Rodriguez J.C."/>
            <person name="Van S.L."/>
            <person name="Yuan L."/>
            <person name="Wang Z."/>
            <person name="Xia Z."/>
            <person name="Xiao L."/>
            <person name="Anderson O.D."/>
            <person name="Ouyang S."/>
            <person name="Liang Y."/>
            <person name="Zimin A.V."/>
            <person name="Pertea G."/>
            <person name="Qi P."/>
            <person name="Bennetzen J.L."/>
            <person name="Dai X."/>
            <person name="Dawson M.W."/>
            <person name="Muller H.G."/>
            <person name="Kugler K."/>
            <person name="Rivarola-Duarte L."/>
            <person name="Spannagl M."/>
            <person name="Mayer K.F.X."/>
            <person name="Lu F.H."/>
            <person name="Bevan M.W."/>
            <person name="Leroy P."/>
            <person name="Li P."/>
            <person name="You F.M."/>
            <person name="Sun Q."/>
            <person name="Liu Z."/>
            <person name="Lyons E."/>
            <person name="Wicker T."/>
            <person name="Salzberg S.L."/>
            <person name="Devos K.M."/>
            <person name="Dvorak J."/>
        </authorList>
    </citation>
    <scope>NUCLEOTIDE SEQUENCE [LARGE SCALE GENOMIC DNA]</scope>
    <source>
        <strain evidence="1">cv. AL8/78</strain>
    </source>
</reference>
<reference evidence="1" key="4">
    <citation type="submission" date="2019-03" db="UniProtKB">
        <authorList>
            <consortium name="EnsemblPlants"/>
        </authorList>
    </citation>
    <scope>IDENTIFICATION</scope>
</reference>